<sequence length="36" mass="4091">MERREGELKITMGVQNSRPPLGDLKIGQYEMVEGVE</sequence>
<accession>D5BZN0</accession>
<dbReference type="KEGG" id="nhl:Nhal_1159"/>
<dbReference type="Proteomes" id="UP000001844">
    <property type="component" value="Chromosome"/>
</dbReference>
<dbReference type="AlphaFoldDB" id="D5BZN0"/>
<dbReference type="HOGENOM" id="CLU_3357299_0_0_6"/>
<organism evidence="1 2">
    <name type="scientific">Nitrosococcus halophilus (strain Nc4)</name>
    <dbReference type="NCBI Taxonomy" id="472759"/>
    <lineage>
        <taxon>Bacteria</taxon>
        <taxon>Pseudomonadati</taxon>
        <taxon>Pseudomonadota</taxon>
        <taxon>Gammaproteobacteria</taxon>
        <taxon>Chromatiales</taxon>
        <taxon>Chromatiaceae</taxon>
        <taxon>Nitrosococcus</taxon>
    </lineage>
</organism>
<protein>
    <submittedName>
        <fullName evidence="1">Uncharacterized protein</fullName>
    </submittedName>
</protein>
<reference evidence="2" key="1">
    <citation type="submission" date="2010-04" db="EMBL/GenBank/DDBJ databases">
        <title>Complete genome sequence of Nitrosococcus halophilus Nc4, a salt-adapted, aerobic obligate ammonia-oxidizing sulfur purple bacterium.</title>
        <authorList>
            <consortium name="US DOE Joint Genome Institute"/>
            <person name="Campbell M.A."/>
            <person name="Malfatti S.A."/>
            <person name="Chain P.S.G."/>
            <person name="Heidelberg J.F."/>
            <person name="Ward B.B."/>
            <person name="Klotz M.G."/>
        </authorList>
    </citation>
    <scope>NUCLEOTIDE SEQUENCE [LARGE SCALE GENOMIC DNA]</scope>
    <source>
        <strain evidence="2">Nc4</strain>
    </source>
</reference>
<evidence type="ECO:0000313" key="2">
    <source>
        <dbReference type="Proteomes" id="UP000001844"/>
    </source>
</evidence>
<name>D5BZN0_NITHN</name>
<proteinExistence type="predicted"/>
<gene>
    <name evidence="1" type="ordered locus">Nhal_1159</name>
</gene>
<evidence type="ECO:0000313" key="1">
    <source>
        <dbReference type="EMBL" id="ADE14325.1"/>
    </source>
</evidence>
<keyword evidence="2" id="KW-1185">Reference proteome</keyword>
<dbReference type="EMBL" id="CP001798">
    <property type="protein sequence ID" value="ADE14325.1"/>
    <property type="molecule type" value="Genomic_DNA"/>
</dbReference>